<accession>A0A9D6V750</accession>
<dbReference type="PANTHER" id="PTHR42727">
    <property type="entry name" value="PHOSPHATE TRANSPORT SYSTEM PERMEASE PROTEIN"/>
    <property type="match status" value="1"/>
</dbReference>
<dbReference type="SUPFAM" id="SSF161098">
    <property type="entry name" value="MetI-like"/>
    <property type="match status" value="2"/>
</dbReference>
<dbReference type="EMBL" id="JACRDE010000545">
    <property type="protein sequence ID" value="MBI5251943.1"/>
    <property type="molecule type" value="Genomic_DNA"/>
</dbReference>
<feature type="transmembrane region" description="Helical" evidence="5">
    <location>
        <begin position="489"/>
        <end position="510"/>
    </location>
</feature>
<dbReference type="PROSITE" id="PS50928">
    <property type="entry name" value="ABC_TM1"/>
    <property type="match status" value="1"/>
</dbReference>
<protein>
    <submittedName>
        <fullName evidence="7">ABC transporter permease</fullName>
    </submittedName>
</protein>
<dbReference type="InterPro" id="IPR015943">
    <property type="entry name" value="WD40/YVTN_repeat-like_dom_sf"/>
</dbReference>
<dbReference type="GO" id="GO:0005886">
    <property type="term" value="C:plasma membrane"/>
    <property type="evidence" value="ECO:0007669"/>
    <property type="project" value="UniProtKB-SubCell"/>
</dbReference>
<evidence type="ECO:0000256" key="2">
    <source>
        <dbReference type="ARBA" id="ARBA00022692"/>
    </source>
</evidence>
<feature type="transmembrane region" description="Helical" evidence="5">
    <location>
        <begin position="548"/>
        <end position="572"/>
    </location>
</feature>
<dbReference type="InterPro" id="IPR035906">
    <property type="entry name" value="MetI-like_sf"/>
</dbReference>
<dbReference type="InterPro" id="IPR036322">
    <property type="entry name" value="WD40_repeat_dom_sf"/>
</dbReference>
<dbReference type="AlphaFoldDB" id="A0A9D6V750"/>
<dbReference type="Gene3D" id="2.130.10.10">
    <property type="entry name" value="YVTN repeat-like/Quinoprotein amine dehydrogenase"/>
    <property type="match status" value="2"/>
</dbReference>
<evidence type="ECO:0000313" key="7">
    <source>
        <dbReference type="EMBL" id="MBI5251943.1"/>
    </source>
</evidence>
<feature type="transmembrane region" description="Helical" evidence="5">
    <location>
        <begin position="757"/>
        <end position="778"/>
    </location>
</feature>
<evidence type="ECO:0000259" key="6">
    <source>
        <dbReference type="PROSITE" id="PS50928"/>
    </source>
</evidence>
<evidence type="ECO:0000256" key="1">
    <source>
        <dbReference type="ARBA" id="ARBA00004651"/>
    </source>
</evidence>
<reference evidence="7" key="1">
    <citation type="submission" date="2020-07" db="EMBL/GenBank/DDBJ databases">
        <title>Huge and variable diversity of episymbiotic CPR bacteria and DPANN archaea in groundwater ecosystems.</title>
        <authorList>
            <person name="He C.Y."/>
            <person name="Keren R."/>
            <person name="Whittaker M."/>
            <person name="Farag I.F."/>
            <person name="Doudna J."/>
            <person name="Cate J.H.D."/>
            <person name="Banfield J.F."/>
        </authorList>
    </citation>
    <scope>NUCLEOTIDE SEQUENCE</scope>
    <source>
        <strain evidence="7">NC_groundwater_1664_Pr3_B-0.1um_52_9</strain>
    </source>
</reference>
<evidence type="ECO:0000313" key="8">
    <source>
        <dbReference type="Proteomes" id="UP000807825"/>
    </source>
</evidence>
<dbReference type="InterPro" id="IPR000515">
    <property type="entry name" value="MetI-like"/>
</dbReference>
<gene>
    <name evidence="7" type="ORF">HY912_20820</name>
</gene>
<keyword evidence="4 5" id="KW-0472">Membrane</keyword>
<dbReference type="Proteomes" id="UP000807825">
    <property type="component" value="Unassembled WGS sequence"/>
</dbReference>
<comment type="caution">
    <text evidence="7">The sequence shown here is derived from an EMBL/GenBank/DDBJ whole genome shotgun (WGS) entry which is preliminary data.</text>
</comment>
<feature type="transmembrane region" description="Helical" evidence="5">
    <location>
        <begin position="714"/>
        <end position="736"/>
    </location>
</feature>
<proteinExistence type="predicted"/>
<organism evidence="7 8">
    <name type="scientific">Desulfomonile tiedjei</name>
    <dbReference type="NCBI Taxonomy" id="2358"/>
    <lineage>
        <taxon>Bacteria</taxon>
        <taxon>Pseudomonadati</taxon>
        <taxon>Thermodesulfobacteriota</taxon>
        <taxon>Desulfomonilia</taxon>
        <taxon>Desulfomonilales</taxon>
        <taxon>Desulfomonilaceae</taxon>
        <taxon>Desulfomonile</taxon>
    </lineage>
</organism>
<name>A0A9D6V750_9BACT</name>
<feature type="domain" description="ABC transmembrane type-1" evidence="6">
    <location>
        <begin position="481"/>
        <end position="848"/>
    </location>
</feature>
<evidence type="ECO:0000256" key="5">
    <source>
        <dbReference type="SAM" id="Phobius"/>
    </source>
</evidence>
<feature type="transmembrane region" description="Helical" evidence="5">
    <location>
        <begin position="628"/>
        <end position="651"/>
    </location>
</feature>
<feature type="transmembrane region" description="Helical" evidence="5">
    <location>
        <begin position="672"/>
        <end position="694"/>
    </location>
</feature>
<feature type="transmembrane region" description="Helical" evidence="5">
    <location>
        <begin position="826"/>
        <end position="848"/>
    </location>
</feature>
<evidence type="ECO:0000256" key="4">
    <source>
        <dbReference type="ARBA" id="ARBA00023136"/>
    </source>
</evidence>
<evidence type="ECO:0000256" key="3">
    <source>
        <dbReference type="ARBA" id="ARBA00022989"/>
    </source>
</evidence>
<dbReference type="GO" id="GO:0055085">
    <property type="term" value="P:transmembrane transport"/>
    <property type="evidence" value="ECO:0007669"/>
    <property type="project" value="InterPro"/>
</dbReference>
<dbReference type="Gene3D" id="1.10.3720.10">
    <property type="entry name" value="MetI-like"/>
    <property type="match status" value="2"/>
</dbReference>
<sequence>MTDSGKRGPKKTRTWVLIADRLADRSITVGGVLVIGAVLGMMVFLVHEVLPLFRGGSVESSHVYQLQGKQEPAINLAMDEYKTIAVSVSREGQVATWHVETGFPLEKRSFDLKDKTITAFAKTLDSSNIAVGFSDGTVRFGRIEFRNDVLPEDQAPAGLKKINELYETDGSAVYSRVPGRQIRKISFKLELDDEIQVSESGSPIKVMDYRLTMFGERPKRILLTMDGSGTATMSMTETKMNMFTRKVVTKTSKSSLPPIPDSSDVAFALVTEMADQAYFADKKGIIYRYNTRDFEHPFLAETVETMPQGTNLTVLGFLMGEASLVVGGSDGSLSIYFLLAREGAKTLDGASLVRTRKFEPHNSAVTGFSPGQRGKTFATCDSKGEIWLRNGTSEETLVKISPPEKSSWQALVLAPRMNGILAFSSNGSSGFWDLSVPHPEISLHTLFGKVWYEGYSEPGYTWQSSGATDAFEPKLSLVPLIFGTLKATMYSLMFAIPIALLGAIYTSEFLPARVRGKIKPVMEVMASIPSVVLGFVAGLVLAPVVENWISAVLLVFLALPLLLVFSAYLWQLMPASTAVRLEGLPKFVLMFVLVGFGFYLTYLGGPSFEKFFFNGNFQSWLNGEGSPAAFLFLMTVPLAAAAVSWSFSRFWGYRAYQYIRKMEMPYSALLDLFRWLCIAGVTALLSYVIAVSLAGVGFDPRGSIVGTYVQRNTLVVGFAMGFAVIPLIYTLAEDALNSVPDHLRAASLGCGATPWQTAIWIILPTALSGVFSAVMIGMGRAVGETMIVVMSAGNTPLLDLNIFNGLRALSANIAVELPEAPKDGTLYRVLFLTGLVLFGMTFVINTVAELVRLRFRKRAMQL</sequence>
<keyword evidence="2 5" id="KW-0812">Transmembrane</keyword>
<feature type="transmembrane region" description="Helical" evidence="5">
    <location>
        <begin position="584"/>
        <end position="608"/>
    </location>
</feature>
<feature type="transmembrane region" description="Helical" evidence="5">
    <location>
        <begin position="27"/>
        <end position="47"/>
    </location>
</feature>
<dbReference type="PANTHER" id="PTHR42727:SF1">
    <property type="entry name" value="PHOSPHATE TRANSPORT SYSTEM PERMEASE"/>
    <property type="match status" value="1"/>
</dbReference>
<dbReference type="SUPFAM" id="SSF50978">
    <property type="entry name" value="WD40 repeat-like"/>
    <property type="match status" value="1"/>
</dbReference>
<comment type="subcellular location">
    <subcellularLocation>
        <location evidence="1">Cell membrane</location>
        <topology evidence="1">Multi-pass membrane protein</topology>
    </subcellularLocation>
</comment>
<feature type="transmembrane region" description="Helical" evidence="5">
    <location>
        <begin position="522"/>
        <end position="542"/>
    </location>
</feature>
<keyword evidence="3 5" id="KW-1133">Transmembrane helix</keyword>
<dbReference type="CDD" id="cd06261">
    <property type="entry name" value="TM_PBP2"/>
    <property type="match status" value="1"/>
</dbReference>